<sequence>MAAKNKPEIFLEMNTGFFRIPTSDANFNVTVLGSGGEAESSCKDAGAGRGVEAPESNEGVPAFMPEDDLFYQEVSADLYNDIGKLAKSLSETIKDIPAEDRLQKRVELDEADEKIEDAKSQLQDIVRMTEKAAMQIMDNVEKVQGETFEVRDLLSALKEHPAFVAASSGGQEEVQDEVPEEASSLSDETAKIKEYMNQAREILAVVQEEGSVLEAPEPVKKTETKTLYLFDVDVVFQTLYELCTNETVKDHLRAAREKAEELFHFDTFYHAMAPKAAAYEADGDNFFNVPMTDVFTSLLESCNDKGISNLLKKMDKGQGDIFLDQTIPLEAPPTREVEIEVEGEAEAGEPLGAGDSNADPRLAEVQALLQQGLDAVDALPKVSGAVVPSMNGSGVMSASEKEEIFEQIEEALSKTSKISADVFSITESLSFQDLSGQQIMKVIKMLSDFQMQLLAIVVSFGSRLKHKKADSSLSLEESKELAQSDVDSYISKLTVDKSEGDQAILDQDTVNKMLEDMGF</sequence>
<dbReference type="SUPFAM" id="SSF75708">
    <property type="entry name" value="Chemotaxis phosphatase CheZ"/>
    <property type="match status" value="2"/>
</dbReference>
<dbReference type="GO" id="GO:0003824">
    <property type="term" value="F:catalytic activity"/>
    <property type="evidence" value="ECO:0007669"/>
    <property type="project" value="InterPro"/>
</dbReference>
<dbReference type="Pfam" id="PF04344">
    <property type="entry name" value="CheZ"/>
    <property type="match status" value="2"/>
</dbReference>
<dbReference type="Proteomes" id="UP000614424">
    <property type="component" value="Unassembled WGS sequence"/>
</dbReference>
<dbReference type="AlphaFoldDB" id="A0A8J6TF42"/>
<evidence type="ECO:0000256" key="2">
    <source>
        <dbReference type="SAM" id="MobiDB-lite"/>
    </source>
</evidence>
<evidence type="ECO:0000256" key="1">
    <source>
        <dbReference type="SAM" id="Coils"/>
    </source>
</evidence>
<accession>A0A8J6TF42</accession>
<evidence type="ECO:0000313" key="4">
    <source>
        <dbReference type="Proteomes" id="UP000614424"/>
    </source>
</evidence>
<dbReference type="Gene3D" id="1.10.287.500">
    <property type="entry name" value="Helix hairpin bin"/>
    <property type="match status" value="2"/>
</dbReference>
<protein>
    <submittedName>
        <fullName evidence="3">Protein phosphatase CheZ</fullName>
    </submittedName>
</protein>
<proteinExistence type="predicted"/>
<dbReference type="GO" id="GO:0050920">
    <property type="term" value="P:regulation of chemotaxis"/>
    <property type="evidence" value="ECO:0007669"/>
    <property type="project" value="InterPro"/>
</dbReference>
<dbReference type="InterPro" id="IPR007439">
    <property type="entry name" value="Chemotax_Pase_CheZ"/>
</dbReference>
<reference evidence="3 4" key="1">
    <citation type="submission" date="2020-08" db="EMBL/GenBank/DDBJ databases">
        <title>Bridging the membrane lipid divide: bacteria of the FCB group superphylum have the potential to synthesize archaeal ether lipids.</title>
        <authorList>
            <person name="Villanueva L."/>
            <person name="Von Meijenfeldt F.A.B."/>
            <person name="Westbye A.B."/>
            <person name="Yadav S."/>
            <person name="Hopmans E.C."/>
            <person name="Dutilh B.E."/>
            <person name="Sinninghe Damste J.S."/>
        </authorList>
    </citation>
    <scope>NUCLEOTIDE SEQUENCE [LARGE SCALE GENOMIC DNA]</scope>
    <source>
        <strain evidence="3">NIOZ-UU47</strain>
    </source>
</reference>
<gene>
    <name evidence="3" type="ORF">H8E41_04850</name>
</gene>
<dbReference type="EMBL" id="JACNJZ010000076">
    <property type="protein sequence ID" value="MBC8317210.1"/>
    <property type="molecule type" value="Genomic_DNA"/>
</dbReference>
<organism evidence="3 4">
    <name type="scientific">Candidatus Desulfobia pelagia</name>
    <dbReference type="NCBI Taxonomy" id="2841692"/>
    <lineage>
        <taxon>Bacteria</taxon>
        <taxon>Pseudomonadati</taxon>
        <taxon>Thermodesulfobacteriota</taxon>
        <taxon>Desulfobulbia</taxon>
        <taxon>Desulfobulbales</taxon>
        <taxon>Desulfobulbaceae</taxon>
        <taxon>Candidatus Desulfobia</taxon>
    </lineage>
</organism>
<name>A0A8J6TF42_9BACT</name>
<evidence type="ECO:0000313" key="3">
    <source>
        <dbReference type="EMBL" id="MBC8317210.1"/>
    </source>
</evidence>
<feature type="coiled-coil region" evidence="1">
    <location>
        <begin position="101"/>
        <end position="128"/>
    </location>
</feature>
<feature type="region of interest" description="Disordered" evidence="2">
    <location>
        <begin position="37"/>
        <end position="59"/>
    </location>
</feature>
<dbReference type="GO" id="GO:0009288">
    <property type="term" value="C:bacterial-type flagellum"/>
    <property type="evidence" value="ECO:0007669"/>
    <property type="project" value="InterPro"/>
</dbReference>
<comment type="caution">
    <text evidence="3">The sequence shown here is derived from an EMBL/GenBank/DDBJ whole genome shotgun (WGS) entry which is preliminary data.</text>
</comment>
<keyword evidence="1" id="KW-0175">Coiled coil</keyword>